<sequence length="468" mass="51538">MPLKMRYPRYLPTLPSSPNPFHPLHYVSDLHSPSTTSSTAPDSEDAAAAAAAAAAIRLHSCSDPLELSQIHAFVLRRNLLHLSFHWNSLMRGYLRLSIPSASLQLFLHMTRAGTYPDHYSLPIALKAAFTSFSFSIGHQLHSVAIKHGLSRHQFSESALISLYTKAGDFIPANQLFEENPHRNLGSWNALINSYAQAGHSSKALSLFTHLRRIGEIPDEMTLVSIASACGTLGDILLAEQIHGCAIQARTTLDTKLSNSLIDMYAKCGRTDLALKVFDRMPVRDVSSWTAMIMGLATQGNPTFALELFRRMKEEGRVAENHVTMVAVLCACSNAGLVEEGMRNFEAIVEGRVKGVEATESHYGCVADMLGKVGRVREAVEMVEGMRWPASAVVWGSLLGACEKHGEVRIGEKVAAKLVELEPWNDGVYVVLSNIYAGEGMWEEVERVRRLMRDRKVGKIPGYSLPDIS</sequence>
<dbReference type="PANTHER" id="PTHR47926">
    <property type="entry name" value="PENTATRICOPEPTIDE REPEAT-CONTAINING PROTEIN"/>
    <property type="match status" value="1"/>
</dbReference>
<dbReference type="GO" id="GO:0003723">
    <property type="term" value="F:RNA binding"/>
    <property type="evidence" value="ECO:0007669"/>
    <property type="project" value="InterPro"/>
</dbReference>
<dbReference type="Gene3D" id="1.25.40.10">
    <property type="entry name" value="Tetratricopeptide repeat domain"/>
    <property type="match status" value="3"/>
</dbReference>
<dbReference type="Pfam" id="PF20431">
    <property type="entry name" value="E_motif"/>
    <property type="match status" value="1"/>
</dbReference>
<feature type="repeat" description="PPR" evidence="2">
    <location>
        <begin position="284"/>
        <end position="318"/>
    </location>
</feature>
<dbReference type="InterPro" id="IPR046960">
    <property type="entry name" value="PPR_At4g14850-like_plant"/>
</dbReference>
<evidence type="ECO:0000256" key="2">
    <source>
        <dbReference type="PROSITE-ProRule" id="PRU00708"/>
    </source>
</evidence>
<dbReference type="Proteomes" id="UP000233837">
    <property type="component" value="Unassembled WGS sequence"/>
</dbReference>
<keyword evidence="1" id="KW-0677">Repeat</keyword>
<dbReference type="Pfam" id="PF01535">
    <property type="entry name" value="PPR"/>
    <property type="match status" value="5"/>
</dbReference>
<dbReference type="FunFam" id="1.25.40.10:FF:000090">
    <property type="entry name" value="Pentatricopeptide repeat-containing protein, chloroplastic"/>
    <property type="match status" value="1"/>
</dbReference>
<dbReference type="InterPro" id="IPR046848">
    <property type="entry name" value="E_motif"/>
</dbReference>
<name>A0A2I0WYE7_9ASPA</name>
<protein>
    <submittedName>
        <fullName evidence="3">Pentatricopeptide repeat-containing protein</fullName>
    </submittedName>
</protein>
<evidence type="ECO:0000256" key="1">
    <source>
        <dbReference type="ARBA" id="ARBA00022737"/>
    </source>
</evidence>
<feature type="repeat" description="PPR" evidence="2">
    <location>
        <begin position="183"/>
        <end position="217"/>
    </location>
</feature>
<dbReference type="GO" id="GO:0009451">
    <property type="term" value="P:RNA modification"/>
    <property type="evidence" value="ECO:0007669"/>
    <property type="project" value="InterPro"/>
</dbReference>
<organism evidence="3 4">
    <name type="scientific">Dendrobium catenatum</name>
    <dbReference type="NCBI Taxonomy" id="906689"/>
    <lineage>
        <taxon>Eukaryota</taxon>
        <taxon>Viridiplantae</taxon>
        <taxon>Streptophyta</taxon>
        <taxon>Embryophyta</taxon>
        <taxon>Tracheophyta</taxon>
        <taxon>Spermatophyta</taxon>
        <taxon>Magnoliopsida</taxon>
        <taxon>Liliopsida</taxon>
        <taxon>Asparagales</taxon>
        <taxon>Orchidaceae</taxon>
        <taxon>Epidendroideae</taxon>
        <taxon>Malaxideae</taxon>
        <taxon>Dendrobiinae</taxon>
        <taxon>Dendrobium</taxon>
    </lineage>
</organism>
<dbReference type="EMBL" id="KZ502322">
    <property type="protein sequence ID" value="PKU80683.1"/>
    <property type="molecule type" value="Genomic_DNA"/>
</dbReference>
<dbReference type="InterPro" id="IPR011990">
    <property type="entry name" value="TPR-like_helical_dom_sf"/>
</dbReference>
<proteinExistence type="predicted"/>
<gene>
    <name evidence="3" type="primary">PCMP-E21</name>
    <name evidence="3" type="ORF">MA16_Dca012441</name>
</gene>
<reference evidence="3 4" key="2">
    <citation type="journal article" date="2017" name="Nature">
        <title>The Apostasia genome and the evolution of orchids.</title>
        <authorList>
            <person name="Zhang G.Q."/>
            <person name="Liu K.W."/>
            <person name="Li Z."/>
            <person name="Lohaus R."/>
            <person name="Hsiao Y.Y."/>
            <person name="Niu S.C."/>
            <person name="Wang J.Y."/>
            <person name="Lin Y.C."/>
            <person name="Xu Q."/>
            <person name="Chen L.J."/>
            <person name="Yoshida K."/>
            <person name="Fujiwara S."/>
            <person name="Wang Z.W."/>
            <person name="Zhang Y.Q."/>
            <person name="Mitsuda N."/>
            <person name="Wang M."/>
            <person name="Liu G.H."/>
            <person name="Pecoraro L."/>
            <person name="Huang H.X."/>
            <person name="Xiao X.J."/>
            <person name="Lin M."/>
            <person name="Wu X.Y."/>
            <person name="Wu W.L."/>
            <person name="Chen Y.Y."/>
            <person name="Chang S.B."/>
            <person name="Sakamoto S."/>
            <person name="Ohme-Takagi M."/>
            <person name="Yagi M."/>
            <person name="Zeng S.J."/>
            <person name="Shen C.Y."/>
            <person name="Yeh C.M."/>
            <person name="Luo Y.B."/>
            <person name="Tsai W.C."/>
            <person name="Van de Peer Y."/>
            <person name="Liu Z.J."/>
        </authorList>
    </citation>
    <scope>NUCLEOTIDE SEQUENCE [LARGE SCALE GENOMIC DNA]</scope>
    <source>
        <tissue evidence="3">The whole plant</tissue>
    </source>
</reference>
<dbReference type="NCBIfam" id="TIGR00756">
    <property type="entry name" value="PPR"/>
    <property type="match status" value="3"/>
</dbReference>
<accession>A0A2I0WYE7</accession>
<keyword evidence="4" id="KW-1185">Reference proteome</keyword>
<dbReference type="FunFam" id="1.25.40.10:FF:000381">
    <property type="entry name" value="Pentatricopeptide repeat-containing protein"/>
    <property type="match status" value="1"/>
</dbReference>
<evidence type="ECO:0000313" key="4">
    <source>
        <dbReference type="Proteomes" id="UP000233837"/>
    </source>
</evidence>
<feature type="repeat" description="PPR" evidence="2">
    <location>
        <begin position="82"/>
        <end position="116"/>
    </location>
</feature>
<reference evidence="3 4" key="1">
    <citation type="journal article" date="2016" name="Sci. Rep.">
        <title>The Dendrobium catenatum Lindl. genome sequence provides insights into polysaccharide synthase, floral development and adaptive evolution.</title>
        <authorList>
            <person name="Zhang G.Q."/>
            <person name="Xu Q."/>
            <person name="Bian C."/>
            <person name="Tsai W.C."/>
            <person name="Yeh C.M."/>
            <person name="Liu K.W."/>
            <person name="Yoshida K."/>
            <person name="Zhang L.S."/>
            <person name="Chang S.B."/>
            <person name="Chen F."/>
            <person name="Shi Y."/>
            <person name="Su Y.Y."/>
            <person name="Zhang Y.Q."/>
            <person name="Chen L.J."/>
            <person name="Yin Y."/>
            <person name="Lin M."/>
            <person name="Huang H."/>
            <person name="Deng H."/>
            <person name="Wang Z.W."/>
            <person name="Zhu S.L."/>
            <person name="Zhao X."/>
            <person name="Deng C."/>
            <person name="Niu S.C."/>
            <person name="Huang J."/>
            <person name="Wang M."/>
            <person name="Liu G.H."/>
            <person name="Yang H.J."/>
            <person name="Xiao X.J."/>
            <person name="Hsiao Y.Y."/>
            <person name="Wu W.L."/>
            <person name="Chen Y.Y."/>
            <person name="Mitsuda N."/>
            <person name="Ohme-Takagi M."/>
            <person name="Luo Y.B."/>
            <person name="Van de Peer Y."/>
            <person name="Liu Z.J."/>
        </authorList>
    </citation>
    <scope>NUCLEOTIDE SEQUENCE [LARGE SCALE GENOMIC DNA]</scope>
    <source>
        <tissue evidence="3">The whole plant</tissue>
    </source>
</reference>
<dbReference type="PROSITE" id="PS51375">
    <property type="entry name" value="PPR"/>
    <property type="match status" value="4"/>
</dbReference>
<dbReference type="PANTHER" id="PTHR47926:SF491">
    <property type="entry name" value="(WILD MALAYSIAN BANANA) HYPOTHETICAL PROTEIN"/>
    <property type="match status" value="1"/>
</dbReference>
<evidence type="ECO:0000313" key="3">
    <source>
        <dbReference type="EMBL" id="PKU80683.1"/>
    </source>
</evidence>
<feature type="repeat" description="PPR" evidence="2">
    <location>
        <begin position="253"/>
        <end position="283"/>
    </location>
</feature>
<dbReference type="InterPro" id="IPR002885">
    <property type="entry name" value="PPR_rpt"/>
</dbReference>
<dbReference type="AlphaFoldDB" id="A0A2I0WYE7"/>